<organism evidence="5 6">
    <name type="scientific">Clostridium neonatale</name>
    <dbReference type="NCBI Taxonomy" id="137838"/>
    <lineage>
        <taxon>Bacteria</taxon>
        <taxon>Bacillati</taxon>
        <taxon>Bacillota</taxon>
        <taxon>Clostridia</taxon>
        <taxon>Eubacteriales</taxon>
        <taxon>Clostridiaceae</taxon>
        <taxon>Clostridium</taxon>
    </lineage>
</organism>
<dbReference type="Gene3D" id="3.40.50.1970">
    <property type="match status" value="1"/>
</dbReference>
<dbReference type="FunFam" id="3.40.50.1970:FF:000003">
    <property type="entry name" value="Alcohol dehydrogenase, iron-containing"/>
    <property type="match status" value="1"/>
</dbReference>
<dbReference type="Pfam" id="PF25137">
    <property type="entry name" value="ADH_Fe_C"/>
    <property type="match status" value="1"/>
</dbReference>
<dbReference type="GO" id="GO:0005829">
    <property type="term" value="C:cytosol"/>
    <property type="evidence" value="ECO:0007669"/>
    <property type="project" value="TreeGrafter"/>
</dbReference>
<dbReference type="RefSeq" id="WP_159115608.1">
    <property type="nucleotide sequence ID" value="NZ_CAKJVE010000004.1"/>
</dbReference>
<dbReference type="PANTHER" id="PTHR43633:SF1">
    <property type="entry name" value="ALCOHOL DEHYDROGENASE YQHD"/>
    <property type="match status" value="1"/>
</dbReference>
<dbReference type="GO" id="GO:1990002">
    <property type="term" value="F:methylglyoxal reductase (NADPH) (acetol producing) activity"/>
    <property type="evidence" value="ECO:0007669"/>
    <property type="project" value="TreeGrafter"/>
</dbReference>
<dbReference type="SUPFAM" id="SSF56796">
    <property type="entry name" value="Dehydroquinate synthase-like"/>
    <property type="match status" value="1"/>
</dbReference>
<dbReference type="GO" id="GO:1990362">
    <property type="term" value="F:butanol dehydrogenase (NAD+) activity"/>
    <property type="evidence" value="ECO:0007669"/>
    <property type="project" value="InterPro"/>
</dbReference>
<dbReference type="PROSITE" id="PS00913">
    <property type="entry name" value="ADH_IRON_1"/>
    <property type="match status" value="1"/>
</dbReference>
<dbReference type="AlphaFoldDB" id="A0A653AN62"/>
<evidence type="ECO:0000313" key="4">
    <source>
        <dbReference type="EMBL" id="CAG9711090.1"/>
    </source>
</evidence>
<dbReference type="InterPro" id="IPR001670">
    <property type="entry name" value="ADH_Fe/GldA"/>
</dbReference>
<evidence type="ECO:0000259" key="3">
    <source>
        <dbReference type="Pfam" id="PF25137"/>
    </source>
</evidence>
<dbReference type="GO" id="GO:0046872">
    <property type="term" value="F:metal ion binding"/>
    <property type="evidence" value="ECO:0007669"/>
    <property type="project" value="InterPro"/>
</dbReference>
<feature type="domain" description="Alcohol dehydrogenase iron-type/glycerol dehydrogenase GldA" evidence="2">
    <location>
        <begin position="9"/>
        <end position="177"/>
    </location>
</feature>
<dbReference type="EMBL" id="CAKJVE010000004">
    <property type="protein sequence ID" value="CAG9711090.1"/>
    <property type="molecule type" value="Genomic_DNA"/>
</dbReference>
<evidence type="ECO:0000313" key="5">
    <source>
        <dbReference type="EMBL" id="VCT83100.1"/>
    </source>
</evidence>
<dbReference type="Gene3D" id="1.20.1090.10">
    <property type="entry name" value="Dehydroquinate synthase-like - alpha domain"/>
    <property type="match status" value="1"/>
</dbReference>
<evidence type="ECO:0000259" key="2">
    <source>
        <dbReference type="Pfam" id="PF00465"/>
    </source>
</evidence>
<dbReference type="InterPro" id="IPR018211">
    <property type="entry name" value="ADH_Fe_CS"/>
</dbReference>
<dbReference type="InterPro" id="IPR056798">
    <property type="entry name" value="ADH_Fe_C"/>
</dbReference>
<dbReference type="Proteomes" id="UP000789738">
    <property type="component" value="Unassembled WGS sequence"/>
</dbReference>
<reference evidence="5 6" key="1">
    <citation type="submission" date="2018-06" db="EMBL/GenBank/DDBJ databases">
        <authorList>
            <consortium name="IHU Genomes"/>
        </authorList>
    </citation>
    <scope>NUCLEOTIDE SEQUENCE [LARGE SCALE GENOMIC DNA]</scope>
    <source>
        <strain evidence="5 6">NEC25</strain>
    </source>
</reference>
<dbReference type="Proteomes" id="UP000431451">
    <property type="component" value="Unassembled WGS sequence"/>
</dbReference>
<evidence type="ECO:0000313" key="6">
    <source>
        <dbReference type="Proteomes" id="UP000431451"/>
    </source>
</evidence>
<proteinExistence type="predicted"/>
<dbReference type="GO" id="GO:0050060">
    <property type="term" value="F:long-chain-alcohol dehydrogenase activity"/>
    <property type="evidence" value="ECO:0007669"/>
    <property type="project" value="UniProtKB-EC"/>
</dbReference>
<gene>
    <name evidence="5" type="primary">adh2</name>
    <name evidence="4" type="synonym">adh</name>
    <name evidence="4" type="ORF">CNEO_45066</name>
    <name evidence="5" type="ORF">CNEONATNEC25_00695</name>
</gene>
<feature type="domain" description="Fe-containing alcohol dehydrogenase-like C-terminal" evidence="3">
    <location>
        <begin position="189"/>
        <end position="384"/>
    </location>
</feature>
<accession>A0A653AN62</accession>
<dbReference type="EC" id="1.1.1.192" evidence="5"/>
<dbReference type="GO" id="GO:0008106">
    <property type="term" value="F:alcohol dehydrogenase (NADP+) activity"/>
    <property type="evidence" value="ECO:0007669"/>
    <property type="project" value="TreeGrafter"/>
</dbReference>
<dbReference type="PANTHER" id="PTHR43633">
    <property type="entry name" value="ALCOHOL DEHYDROGENASE YQHD"/>
    <property type="match status" value="1"/>
</dbReference>
<name>A0A653AN62_9CLOT</name>
<dbReference type="Pfam" id="PF00465">
    <property type="entry name" value="Fe-ADH"/>
    <property type="match status" value="1"/>
</dbReference>
<sequence length="386" mass="42221">MKEFTFSYPTKVYFGEGAAKRALRAELGKVGKIVMLAYGGGSVKKNGVYDELLQLLTEAGKEVVDFSGIMPNPTYAKVQEGAKLVKERNVDFILAVGGGSVIDCCKVVSAQATLEEDIWDMEYKSGKFPTTGIAMGAVVTASGTGAEMNPGAVITYEDKMWKGPIVGTYASFAVLDPTYTLSLPMKQVISGAFDTLSHCMETYLGSPRDFNTSDEINEAVMRSTIRNIRKLLVDEKDMDARSELMWTSVMAENGILKIGKVTDFQAHQIEHQLAAYTDCNHGQGLAAIHPVLYRHMAPEGAKQFARLAREVWNVDETDKSEEEIALAGVDALEAFIKEIGLPTTLSEMGITDEGILRSVADTCNLTAGCCKKFERDEIFEILKESK</sequence>
<keyword evidence="1 5" id="KW-0560">Oxidoreductase</keyword>
<protein>
    <submittedName>
        <fullName evidence="5">Long-chain-alcohol dehydrogenase 2</fullName>
        <ecNumber evidence="5">1.1.1.192</ecNumber>
    </submittedName>
</protein>
<evidence type="ECO:0000256" key="1">
    <source>
        <dbReference type="ARBA" id="ARBA00023002"/>
    </source>
</evidence>
<dbReference type="EMBL" id="UWJD01000001">
    <property type="protein sequence ID" value="VCT83100.1"/>
    <property type="molecule type" value="Genomic_DNA"/>
</dbReference>
<dbReference type="CDD" id="cd08187">
    <property type="entry name" value="BDH"/>
    <property type="match status" value="1"/>
</dbReference>
<reference evidence="4" key="2">
    <citation type="submission" date="2021-10" db="EMBL/GenBank/DDBJ databases">
        <authorList>
            <person name="Mesa V."/>
        </authorList>
    </citation>
    <scope>NUCLEOTIDE SEQUENCE</scope>
    <source>
        <strain evidence="4">CC3_PB</strain>
    </source>
</reference>
<dbReference type="InterPro" id="IPR044731">
    <property type="entry name" value="BDH-like"/>
</dbReference>